<name>A0A4Y2P946_ARAVE</name>
<comment type="caution">
    <text evidence="2">The sequence shown here is derived from an EMBL/GenBank/DDBJ whole genome shotgun (WGS) entry which is preliminary data.</text>
</comment>
<dbReference type="OrthoDB" id="6775860at2759"/>
<feature type="region of interest" description="Disordered" evidence="1">
    <location>
        <begin position="40"/>
        <end position="72"/>
    </location>
</feature>
<dbReference type="EMBL" id="BGPR01010551">
    <property type="protein sequence ID" value="GBN46767.1"/>
    <property type="molecule type" value="Genomic_DNA"/>
</dbReference>
<dbReference type="AlphaFoldDB" id="A0A4Y2P946"/>
<gene>
    <name evidence="2" type="ORF">AVEN_157039_1</name>
</gene>
<organism evidence="2 3">
    <name type="scientific">Araneus ventricosus</name>
    <name type="common">Orbweaver spider</name>
    <name type="synonym">Epeira ventricosa</name>
    <dbReference type="NCBI Taxonomy" id="182803"/>
    <lineage>
        <taxon>Eukaryota</taxon>
        <taxon>Metazoa</taxon>
        <taxon>Ecdysozoa</taxon>
        <taxon>Arthropoda</taxon>
        <taxon>Chelicerata</taxon>
        <taxon>Arachnida</taxon>
        <taxon>Araneae</taxon>
        <taxon>Araneomorphae</taxon>
        <taxon>Entelegynae</taxon>
        <taxon>Araneoidea</taxon>
        <taxon>Araneidae</taxon>
        <taxon>Araneus</taxon>
    </lineage>
</organism>
<protein>
    <submittedName>
        <fullName evidence="2">Uncharacterized protein</fullName>
    </submittedName>
</protein>
<accession>A0A4Y2P946</accession>
<evidence type="ECO:0000256" key="1">
    <source>
        <dbReference type="SAM" id="MobiDB-lite"/>
    </source>
</evidence>
<evidence type="ECO:0000313" key="2">
    <source>
        <dbReference type="EMBL" id="GBN46767.1"/>
    </source>
</evidence>
<sequence>MHQVRMVNMQTRECGINEKLVEKKGYLGLKGCKAFPVNKKPSVRQPGKRYVQAAADKKRNEAKTEEKDMKTKTDKDMDLTDFKGSLQALREVKVLLQKFPTLLEVA</sequence>
<dbReference type="Proteomes" id="UP000499080">
    <property type="component" value="Unassembled WGS sequence"/>
</dbReference>
<feature type="compositionally biased region" description="Basic and acidic residues" evidence="1">
    <location>
        <begin position="55"/>
        <end position="72"/>
    </location>
</feature>
<keyword evidence="3" id="KW-1185">Reference proteome</keyword>
<evidence type="ECO:0000313" key="3">
    <source>
        <dbReference type="Proteomes" id="UP000499080"/>
    </source>
</evidence>
<reference evidence="2 3" key="1">
    <citation type="journal article" date="2019" name="Sci. Rep.">
        <title>Orb-weaving spider Araneus ventricosus genome elucidates the spidroin gene catalogue.</title>
        <authorList>
            <person name="Kono N."/>
            <person name="Nakamura H."/>
            <person name="Ohtoshi R."/>
            <person name="Moran D.A.P."/>
            <person name="Shinohara A."/>
            <person name="Yoshida Y."/>
            <person name="Fujiwara M."/>
            <person name="Mori M."/>
            <person name="Tomita M."/>
            <person name="Arakawa K."/>
        </authorList>
    </citation>
    <scope>NUCLEOTIDE SEQUENCE [LARGE SCALE GENOMIC DNA]</scope>
</reference>
<proteinExistence type="predicted"/>